<dbReference type="Pfam" id="PF02195">
    <property type="entry name" value="ParB_N"/>
    <property type="match status" value="1"/>
</dbReference>
<protein>
    <submittedName>
        <fullName evidence="3">ParB/RepB/Spo0J family partition protein</fullName>
    </submittedName>
</protein>
<dbReference type="NCBIfam" id="TIGR00180">
    <property type="entry name" value="parB_part"/>
    <property type="match status" value="1"/>
</dbReference>
<evidence type="ECO:0000313" key="4">
    <source>
        <dbReference type="Proteomes" id="UP000321192"/>
    </source>
</evidence>
<proteinExistence type="inferred from homology"/>
<dbReference type="Gene3D" id="1.10.10.2830">
    <property type="match status" value="1"/>
</dbReference>
<dbReference type="Proteomes" id="UP000321192">
    <property type="component" value="Unassembled WGS sequence"/>
</dbReference>
<dbReference type="GO" id="GO:0007059">
    <property type="term" value="P:chromosome segregation"/>
    <property type="evidence" value="ECO:0007669"/>
    <property type="project" value="TreeGrafter"/>
</dbReference>
<gene>
    <name evidence="3" type="ORF">E6Q80_10865</name>
</gene>
<accession>A0A5C7SNQ9</accession>
<organism evidence="3 4">
    <name type="scientific">Thauera aminoaromatica</name>
    <dbReference type="NCBI Taxonomy" id="164330"/>
    <lineage>
        <taxon>Bacteria</taxon>
        <taxon>Pseudomonadati</taxon>
        <taxon>Pseudomonadota</taxon>
        <taxon>Betaproteobacteria</taxon>
        <taxon>Rhodocyclales</taxon>
        <taxon>Zoogloeaceae</taxon>
        <taxon>Thauera</taxon>
    </lineage>
</organism>
<dbReference type="GO" id="GO:0005694">
    <property type="term" value="C:chromosome"/>
    <property type="evidence" value="ECO:0007669"/>
    <property type="project" value="TreeGrafter"/>
</dbReference>
<evidence type="ECO:0000256" key="1">
    <source>
        <dbReference type="ARBA" id="ARBA00006295"/>
    </source>
</evidence>
<dbReference type="PANTHER" id="PTHR33375:SF1">
    <property type="entry name" value="CHROMOSOME-PARTITIONING PROTEIN PARB-RELATED"/>
    <property type="match status" value="1"/>
</dbReference>
<comment type="caution">
    <text evidence="3">The sequence shown here is derived from an EMBL/GenBank/DDBJ whole genome shotgun (WGS) entry which is preliminary data.</text>
</comment>
<dbReference type="Gene3D" id="3.90.1530.10">
    <property type="entry name" value="Conserved hypothetical protein from pyrococcus furiosus pfu- 392566-001, ParB domain"/>
    <property type="match status" value="1"/>
</dbReference>
<evidence type="ECO:0000259" key="2">
    <source>
        <dbReference type="SMART" id="SM00470"/>
    </source>
</evidence>
<feature type="domain" description="ParB-like N-terminal" evidence="2">
    <location>
        <begin position="70"/>
        <end position="156"/>
    </location>
</feature>
<dbReference type="PANTHER" id="PTHR33375">
    <property type="entry name" value="CHROMOSOME-PARTITIONING PROTEIN PARB-RELATED"/>
    <property type="match status" value="1"/>
</dbReference>
<dbReference type="InterPro" id="IPR036086">
    <property type="entry name" value="ParB/Sulfiredoxin_sf"/>
</dbReference>
<dbReference type="InterPro" id="IPR004437">
    <property type="entry name" value="ParB/RepB/Spo0J"/>
</dbReference>
<dbReference type="GO" id="GO:0003677">
    <property type="term" value="F:DNA binding"/>
    <property type="evidence" value="ECO:0007669"/>
    <property type="project" value="InterPro"/>
</dbReference>
<dbReference type="InterPro" id="IPR003115">
    <property type="entry name" value="ParB_N"/>
</dbReference>
<dbReference type="SUPFAM" id="SSF110849">
    <property type="entry name" value="ParB/Sulfiredoxin"/>
    <property type="match status" value="1"/>
</dbReference>
<name>A0A5C7SNQ9_THASP</name>
<dbReference type="AlphaFoldDB" id="A0A5C7SNQ9"/>
<dbReference type="EMBL" id="SSFD01000170">
    <property type="protein sequence ID" value="TXH84706.1"/>
    <property type="molecule type" value="Genomic_DNA"/>
</dbReference>
<dbReference type="RefSeq" id="WP_276658686.1">
    <property type="nucleotide sequence ID" value="NZ_SSFD01000170.1"/>
</dbReference>
<evidence type="ECO:0000313" key="3">
    <source>
        <dbReference type="EMBL" id="TXH84706.1"/>
    </source>
</evidence>
<sequence>MNAKASKSITDDEFAAQLRAERNKGHVGMVMTKPPVGKGKSLEEMLNEHRGEIDSPSIERRGLVAGKNLQMIPINLIDENPFAPREVYTSEMIERRASALREQGQNDPIHVIPHPDLPGRYIISDGWTRVQACKAHKVLDELLAEIHDDLSVEEAAWLGFHQNEQREMHCDLDRAQFFEKMHANGMTATDIARRSNVSETAVSFLRSFSKLDDSVISVVKKNPKRLGMNEAYYLAQLQEHSGPEAAANLAMEYIDPEAEEKRPRAWLINHVKSIVRPKKTTSTSSITKQVKYANGYLKQRGNHFEVSFHVEGFRRKDFAEQLDVLLKSFAEEPQDETGDGDE</sequence>
<comment type="similarity">
    <text evidence="1">Belongs to the ParB family.</text>
</comment>
<dbReference type="InterPro" id="IPR050336">
    <property type="entry name" value="Chromosome_partition/occlusion"/>
</dbReference>
<dbReference type="SUPFAM" id="SSF109709">
    <property type="entry name" value="KorB DNA-binding domain-like"/>
    <property type="match status" value="1"/>
</dbReference>
<dbReference type="SMART" id="SM00470">
    <property type="entry name" value="ParB"/>
    <property type="match status" value="1"/>
</dbReference>
<reference evidence="3 4" key="1">
    <citation type="submission" date="2018-09" db="EMBL/GenBank/DDBJ databases">
        <title>Metagenome Assembled Genomes from an Advanced Water Purification Facility.</title>
        <authorList>
            <person name="Stamps B.W."/>
            <person name="Spear J.R."/>
        </authorList>
    </citation>
    <scope>NUCLEOTIDE SEQUENCE [LARGE SCALE GENOMIC DNA]</scope>
    <source>
        <strain evidence="3">Bin_27_1</strain>
    </source>
</reference>